<reference evidence="1 2" key="1">
    <citation type="submission" date="2018-04" db="EMBL/GenBank/DDBJ databases">
        <title>Pelagivirga bohaiensis gen. nov., sp. nov., a bacterium isolated from the Bohai Sea.</title>
        <authorList>
            <person name="Ji X."/>
        </authorList>
    </citation>
    <scope>NUCLEOTIDE SEQUENCE [LARGE SCALE GENOMIC DNA]</scope>
    <source>
        <strain evidence="1 2">BH-SD19</strain>
    </source>
</reference>
<dbReference type="OrthoDB" id="6949768at2"/>
<keyword evidence="2" id="KW-1185">Reference proteome</keyword>
<protein>
    <submittedName>
        <fullName evidence="1">Peptidase U49, Lit peptidase</fullName>
    </submittedName>
</protein>
<name>A0A2T7GAL5_9RHOB</name>
<proteinExistence type="predicted"/>
<dbReference type="RefSeq" id="WP_108690173.1">
    <property type="nucleotide sequence ID" value="NZ_QCYH01000001.1"/>
</dbReference>
<sequence>MGCSPSPEEIVAAHMAGAVPERSDEIRALWIRYHPEVIVAQDAKHITLNATKDRIKFDAKTMDVFWLIGFSGWRAIECYSPHVTVSAVSGQTIERIIADDEGLAEIEFAYKERRAAAQSLIDATDQATAPWPPDLPRPNSSRDAACDPQYKAAFDLTCLAVAFTLFHEFRHVMLDRDEQRPQDLREEELACDVWAREFMTAKLAAYAQYHGHDYHEVLRKRSMGFALAALILHEITPVWDHGGNNAYFSVGTRLQTIIENTPLPDDDHFWVLAASLLIGIFRQKGQSISAPPTKPRSLTRHLLAGL</sequence>
<comment type="caution">
    <text evidence="1">The sequence shown here is derived from an EMBL/GenBank/DDBJ whole genome shotgun (WGS) entry which is preliminary data.</text>
</comment>
<evidence type="ECO:0000313" key="2">
    <source>
        <dbReference type="Proteomes" id="UP000244446"/>
    </source>
</evidence>
<dbReference type="AlphaFoldDB" id="A0A2T7GAL5"/>
<organism evidence="1 2">
    <name type="scientific">Pelagivirga sediminicola</name>
    <dbReference type="NCBI Taxonomy" id="2170575"/>
    <lineage>
        <taxon>Bacteria</taxon>
        <taxon>Pseudomonadati</taxon>
        <taxon>Pseudomonadota</taxon>
        <taxon>Alphaproteobacteria</taxon>
        <taxon>Rhodobacterales</taxon>
        <taxon>Paracoccaceae</taxon>
        <taxon>Pelagivirga</taxon>
    </lineage>
</organism>
<gene>
    <name evidence="1" type="ORF">DC366_00085</name>
</gene>
<dbReference type="EMBL" id="QCYH01000001">
    <property type="protein sequence ID" value="PVA11428.1"/>
    <property type="molecule type" value="Genomic_DNA"/>
</dbReference>
<dbReference type="Proteomes" id="UP000244446">
    <property type="component" value="Unassembled WGS sequence"/>
</dbReference>
<evidence type="ECO:0000313" key="1">
    <source>
        <dbReference type="EMBL" id="PVA11428.1"/>
    </source>
</evidence>
<accession>A0A2T7GAL5</accession>